<comment type="caution">
    <text evidence="1">The sequence shown here is derived from an EMBL/GenBank/DDBJ whole genome shotgun (WGS) entry which is preliminary data.</text>
</comment>
<keyword evidence="2" id="KW-1185">Reference proteome</keyword>
<sequence>MKNKVTQKQIDNIIKHSRIDVKTVFNKVTLVTCKLPNGFVLVESSGAVDKKNYDEDMGKEICMDHIESKIWELEGYYLAKLIYQKKQSNSGSLYGMMSATQGVYK</sequence>
<dbReference type="Proteomes" id="UP001597251">
    <property type="component" value="Unassembled WGS sequence"/>
</dbReference>
<dbReference type="Pfam" id="PF13876">
    <property type="entry name" value="Phage_gp49_66"/>
    <property type="match status" value="1"/>
</dbReference>
<name>A0ABW4BUX3_9LACO</name>
<dbReference type="EMBL" id="JBHTOI010000041">
    <property type="protein sequence ID" value="MFD1418448.1"/>
    <property type="molecule type" value="Genomic_DNA"/>
</dbReference>
<reference evidence="2" key="1">
    <citation type="journal article" date="2019" name="Int. J. Syst. Evol. Microbiol.">
        <title>The Global Catalogue of Microorganisms (GCM) 10K type strain sequencing project: providing services to taxonomists for standard genome sequencing and annotation.</title>
        <authorList>
            <consortium name="The Broad Institute Genomics Platform"/>
            <consortium name="The Broad Institute Genome Sequencing Center for Infectious Disease"/>
            <person name="Wu L."/>
            <person name="Ma J."/>
        </authorList>
    </citation>
    <scope>NUCLEOTIDE SEQUENCE [LARGE SCALE GENOMIC DNA]</scope>
    <source>
        <strain evidence="2">CCM 8936</strain>
    </source>
</reference>
<accession>A0ABW4BUX3</accession>
<gene>
    <name evidence="1" type="ORF">ACFQ42_06825</name>
</gene>
<dbReference type="RefSeq" id="WP_125677279.1">
    <property type="nucleotide sequence ID" value="NZ_JBHTOI010000041.1"/>
</dbReference>
<evidence type="ECO:0000313" key="1">
    <source>
        <dbReference type="EMBL" id="MFD1418448.1"/>
    </source>
</evidence>
<evidence type="ECO:0000313" key="2">
    <source>
        <dbReference type="Proteomes" id="UP001597251"/>
    </source>
</evidence>
<protein>
    <submittedName>
        <fullName evidence="1">Gp49 family protein</fullName>
    </submittedName>
</protein>
<organism evidence="1 2">
    <name type="scientific">Companilactobacillus keshanensis</name>
    <dbReference type="NCBI Taxonomy" id="2486003"/>
    <lineage>
        <taxon>Bacteria</taxon>
        <taxon>Bacillati</taxon>
        <taxon>Bacillota</taxon>
        <taxon>Bacilli</taxon>
        <taxon>Lactobacillales</taxon>
        <taxon>Lactobacillaceae</taxon>
        <taxon>Companilactobacillus</taxon>
    </lineage>
</organism>
<proteinExistence type="predicted"/>
<dbReference type="InterPro" id="IPR025915">
    <property type="entry name" value="Phage_gp49_66"/>
</dbReference>